<feature type="compositionally biased region" description="Gly residues" evidence="1">
    <location>
        <begin position="257"/>
        <end position="268"/>
    </location>
</feature>
<feature type="compositionally biased region" description="Basic and acidic residues" evidence="1">
    <location>
        <begin position="1"/>
        <end position="24"/>
    </location>
</feature>
<organism evidence="2">
    <name type="scientific">uncultured Thermomicrobiales bacterium</name>
    <dbReference type="NCBI Taxonomy" id="1645740"/>
    <lineage>
        <taxon>Bacteria</taxon>
        <taxon>Pseudomonadati</taxon>
        <taxon>Thermomicrobiota</taxon>
        <taxon>Thermomicrobia</taxon>
        <taxon>Thermomicrobiales</taxon>
        <taxon>environmental samples</taxon>
    </lineage>
</organism>
<proteinExistence type="predicted"/>
<dbReference type="AlphaFoldDB" id="A0A6J4UPQ9"/>
<feature type="region of interest" description="Disordered" evidence="1">
    <location>
        <begin position="1"/>
        <end position="299"/>
    </location>
</feature>
<feature type="compositionally biased region" description="Gly residues" evidence="1">
    <location>
        <begin position="65"/>
        <end position="76"/>
    </location>
</feature>
<feature type="compositionally biased region" description="Gly residues" evidence="1">
    <location>
        <begin position="285"/>
        <end position="299"/>
    </location>
</feature>
<feature type="compositionally biased region" description="Basic and acidic residues" evidence="1">
    <location>
        <begin position="269"/>
        <end position="279"/>
    </location>
</feature>
<feature type="compositionally biased region" description="Basic and acidic residues" evidence="1">
    <location>
        <begin position="173"/>
        <end position="195"/>
    </location>
</feature>
<evidence type="ECO:0000313" key="2">
    <source>
        <dbReference type="EMBL" id="CAA9554940.1"/>
    </source>
</evidence>
<feature type="compositionally biased region" description="Basic residues" evidence="1">
    <location>
        <begin position="109"/>
        <end position="122"/>
    </location>
</feature>
<feature type="non-terminal residue" evidence="2">
    <location>
        <position position="1"/>
    </location>
</feature>
<feature type="non-terminal residue" evidence="2">
    <location>
        <position position="299"/>
    </location>
</feature>
<accession>A0A6J4UPQ9</accession>
<sequence>EDWDGAADRGGRRGADGGLRRDAGDGAAGGGGRIRLRLGLRPPPLSLPGQADQGNLGGVDNPHCPGGGDRAGGTGNAGALHRVPQPRPAGQDGRRPRRGERRTPDPGHRCRLARAGVRRLRLPLRPPRQPLRGGDRDHPPLAADRRRGPAGNLLPGKGGREPAARSAPGRAADPGRDRRRADAAADRPLCRRLEHLLAGPADAARRAAGEAGGRLRRGRTGPGDDRGDRRRRRRLPGAGGGRAGPGSRPDGERGGDRGGVAGVRGAGGRPRDLCLRPEYPRVAGAAGGGADGVPGGRGV</sequence>
<dbReference type="EMBL" id="CADCWL010000047">
    <property type="protein sequence ID" value="CAA9554940.1"/>
    <property type="molecule type" value="Genomic_DNA"/>
</dbReference>
<protein>
    <submittedName>
        <fullName evidence="2">POSSIBLE OXIDOREDUCTASE</fullName>
    </submittedName>
</protein>
<feature type="compositionally biased region" description="Basic and acidic residues" evidence="1">
    <location>
        <begin position="133"/>
        <end position="147"/>
    </location>
</feature>
<evidence type="ECO:0000256" key="1">
    <source>
        <dbReference type="SAM" id="MobiDB-lite"/>
    </source>
</evidence>
<reference evidence="2" key="1">
    <citation type="submission" date="2020-02" db="EMBL/GenBank/DDBJ databases">
        <authorList>
            <person name="Meier V. D."/>
        </authorList>
    </citation>
    <scope>NUCLEOTIDE SEQUENCE</scope>
    <source>
        <strain evidence="2">AVDCRST_MAG19</strain>
    </source>
</reference>
<name>A0A6J4UPQ9_9BACT</name>
<gene>
    <name evidence="2" type="ORF">AVDCRST_MAG19-1141</name>
</gene>